<keyword evidence="4" id="KW-1185">Reference proteome</keyword>
<evidence type="ECO:0000313" key="4">
    <source>
        <dbReference type="Proteomes" id="UP000887566"/>
    </source>
</evidence>
<evidence type="ECO:0000256" key="2">
    <source>
        <dbReference type="ARBA" id="ARBA00023157"/>
    </source>
</evidence>
<dbReference type="CDD" id="cd00117">
    <property type="entry name" value="TFP"/>
    <property type="match status" value="1"/>
</dbReference>
<evidence type="ECO:0000256" key="3">
    <source>
        <dbReference type="SAM" id="SignalP"/>
    </source>
</evidence>
<feature type="signal peptide" evidence="3">
    <location>
        <begin position="1"/>
        <end position="21"/>
    </location>
</feature>
<proteinExistence type="predicted"/>
<evidence type="ECO:0000313" key="5">
    <source>
        <dbReference type="WBParaSite" id="PSAMB.scaffold147size72779.g2600.t1"/>
    </source>
</evidence>
<feature type="chain" id="PRO_5037758979" evidence="3">
    <location>
        <begin position="22"/>
        <end position="157"/>
    </location>
</feature>
<dbReference type="AlphaFoldDB" id="A0A914V2R3"/>
<protein>
    <submittedName>
        <fullName evidence="5">Uncharacterized protein</fullName>
    </submittedName>
</protein>
<sequence length="157" mass="17877">MGSLKAALFVLSVHILMLADAEKLDCYACEFSYWYIDYKPDSWCADKNLTDSSRTGNIRPCADEEWCFTEVRMVNDAFTSVLRGCSTKDDCNVPMCESQGFGTDIITCRNCCNSNKCNSNTSVTYYKALMATRFTSWLVPAEREEIFNNESNIHLFQ</sequence>
<accession>A0A914V2R3</accession>
<dbReference type="Proteomes" id="UP000887566">
    <property type="component" value="Unplaced"/>
</dbReference>
<dbReference type="PANTHER" id="PTHR10036">
    <property type="entry name" value="CD59 GLYCOPROTEIN"/>
    <property type="match status" value="1"/>
</dbReference>
<name>A0A914V2R3_9BILA</name>
<dbReference type="WBParaSite" id="PSAMB.scaffold147size72779.g2600.t1">
    <property type="protein sequence ID" value="PSAMB.scaffold147size72779.g2600.t1"/>
    <property type="gene ID" value="PSAMB.scaffold147size72779.g2600"/>
</dbReference>
<evidence type="ECO:0000256" key="1">
    <source>
        <dbReference type="ARBA" id="ARBA00022729"/>
    </source>
</evidence>
<reference evidence="5" key="1">
    <citation type="submission" date="2022-11" db="UniProtKB">
        <authorList>
            <consortium name="WormBaseParasite"/>
        </authorList>
    </citation>
    <scope>IDENTIFICATION</scope>
</reference>
<keyword evidence="1 3" id="KW-0732">Signal</keyword>
<organism evidence="4 5">
    <name type="scientific">Plectus sambesii</name>
    <dbReference type="NCBI Taxonomy" id="2011161"/>
    <lineage>
        <taxon>Eukaryota</taxon>
        <taxon>Metazoa</taxon>
        <taxon>Ecdysozoa</taxon>
        <taxon>Nematoda</taxon>
        <taxon>Chromadorea</taxon>
        <taxon>Plectida</taxon>
        <taxon>Plectina</taxon>
        <taxon>Plectoidea</taxon>
        <taxon>Plectidae</taxon>
        <taxon>Plectus</taxon>
    </lineage>
</organism>
<dbReference type="PANTHER" id="PTHR10036:SF3">
    <property type="entry name" value="PROTEIN SLEEPLESS-RELATED"/>
    <property type="match status" value="1"/>
</dbReference>
<keyword evidence="2" id="KW-1015">Disulfide bond</keyword>